<keyword evidence="1" id="KW-0472">Membrane</keyword>
<dbReference type="RefSeq" id="WP_280700797.1">
    <property type="nucleotide sequence ID" value="NZ_JANQDL010000087.1"/>
</dbReference>
<reference evidence="2 3" key="1">
    <citation type="journal article" date="2023" name="J. Phycol.">
        <title>Chrysosporum ovalisporum is synonymous with the true-branching cyanobacterium Umezakia natans (Nostocales/Aphanizomenonaceae).</title>
        <authorList>
            <person name="McGregor G.B."/>
            <person name="Sendall B.C."/>
            <person name="Niiyama Y."/>
            <person name="Tuji A."/>
            <person name="Willis A."/>
        </authorList>
    </citation>
    <scope>NUCLEOTIDE SEQUENCE [LARGE SCALE GENOMIC DNA]</scope>
    <source>
        <strain evidence="2 3">FSS-62</strain>
    </source>
</reference>
<organism evidence="2 3">
    <name type="scientific">Umezakia ovalisporum FSS-62</name>
    <dbReference type="NCBI Taxonomy" id="2971776"/>
    <lineage>
        <taxon>Bacteria</taxon>
        <taxon>Bacillati</taxon>
        <taxon>Cyanobacteriota</taxon>
        <taxon>Cyanophyceae</taxon>
        <taxon>Nostocales</taxon>
        <taxon>Nodulariaceae</taxon>
        <taxon>Umezakia</taxon>
    </lineage>
</organism>
<evidence type="ECO:0000256" key="1">
    <source>
        <dbReference type="SAM" id="Phobius"/>
    </source>
</evidence>
<proteinExistence type="predicted"/>
<comment type="caution">
    <text evidence="2">The sequence shown here is derived from an EMBL/GenBank/DDBJ whole genome shotgun (WGS) entry which is preliminary data.</text>
</comment>
<feature type="transmembrane region" description="Helical" evidence="1">
    <location>
        <begin position="291"/>
        <end position="309"/>
    </location>
</feature>
<protein>
    <submittedName>
        <fullName evidence="2">Uncharacterized protein</fullName>
    </submittedName>
</protein>
<evidence type="ECO:0000313" key="2">
    <source>
        <dbReference type="EMBL" id="MDH6064601.1"/>
    </source>
</evidence>
<dbReference type="Proteomes" id="UP001159370">
    <property type="component" value="Unassembled WGS sequence"/>
</dbReference>
<accession>A0AA43KFD1</accession>
<dbReference type="EMBL" id="JANQDL010000087">
    <property type="protein sequence ID" value="MDH6064601.1"/>
    <property type="molecule type" value="Genomic_DNA"/>
</dbReference>
<name>A0AA43KFD1_9CYAN</name>
<dbReference type="AlphaFoldDB" id="A0AA43KFD1"/>
<sequence length="450" mass="52019">MVTNAVMELKLAIQRLMNVSQVKPEVVQVITDALKNEQITATHWHSLFDAQGAKTAIIQKIYSPQIVRLMTLRAMVIPETLPEFLNWLNGKLSKSGNEHQVVSFNFQSAICSQFPKDNLTEGIKLLVPKLLQGDITPELFCCLFTKHRAWDVCRNDFINDVRYNLELIYHFFQPRTVSNKLIFPIDGFKFKEVPWEKIIYYWNEITQGYHYGIDDYEPLAQLFELLREYPLSAYFYQISRGKVPKNVFLRACPNPKNKVYLFTFLGLTLERDVSLIGVVVDFFLRGYIVPIKVVIIFSIILSGGSLWMGSQFFPTPVMTPVYEITKDEEQRIIKASETKNVSKTITAIEQLKKEPEFKGKDVLGEIKNILDLDLDYSIVKVNQGPQQDEREKLEQGIERRKLSEAIYLYEKKKAQEGNSKINPVGYIVPNGNTYKLLKKEIKENLNKKNN</sequence>
<keyword evidence="1" id="KW-1133">Transmembrane helix</keyword>
<keyword evidence="1" id="KW-0812">Transmembrane</keyword>
<evidence type="ECO:0000313" key="3">
    <source>
        <dbReference type="Proteomes" id="UP001159370"/>
    </source>
</evidence>
<gene>
    <name evidence="2" type="ORF">NWP23_12655</name>
</gene>